<dbReference type="Gene3D" id="3.40.50.1450">
    <property type="entry name" value="HybD-like"/>
    <property type="match status" value="1"/>
</dbReference>
<dbReference type="Proteomes" id="UP000254920">
    <property type="component" value="Unassembled WGS sequence"/>
</dbReference>
<dbReference type="CDD" id="cd06062">
    <property type="entry name" value="H2MP_MemB-H2up"/>
    <property type="match status" value="1"/>
</dbReference>
<comment type="similarity">
    <text evidence="1">Belongs to the peptidase A31 family.</text>
</comment>
<evidence type="ECO:0000256" key="1">
    <source>
        <dbReference type="ARBA" id="ARBA00006814"/>
    </source>
</evidence>
<dbReference type="InterPro" id="IPR000671">
    <property type="entry name" value="Peptidase_A31"/>
</dbReference>
<organism evidence="5 6">
    <name type="scientific">Campylobacter sputorum subsp. sputorum</name>
    <dbReference type="NCBI Taxonomy" id="32024"/>
    <lineage>
        <taxon>Bacteria</taxon>
        <taxon>Pseudomonadati</taxon>
        <taxon>Campylobacterota</taxon>
        <taxon>Epsilonproteobacteria</taxon>
        <taxon>Campylobacterales</taxon>
        <taxon>Campylobacteraceae</taxon>
        <taxon>Campylobacter</taxon>
    </lineage>
</organism>
<reference evidence="5 6" key="1">
    <citation type="submission" date="2018-06" db="EMBL/GenBank/DDBJ databases">
        <authorList>
            <consortium name="Pathogen Informatics"/>
            <person name="Doyle S."/>
        </authorList>
    </citation>
    <scope>NUCLEOTIDE SEQUENCE [LARGE SCALE GENOMIC DNA]</scope>
    <source>
        <strain evidence="5 6">NCTC12475</strain>
    </source>
</reference>
<dbReference type="STRING" id="32024.GCA_000788295_00627"/>
<gene>
    <name evidence="5" type="primary">hybD</name>
    <name evidence="5" type="ORF">NCTC12475_00501</name>
</gene>
<evidence type="ECO:0000313" key="6">
    <source>
        <dbReference type="Proteomes" id="UP000254920"/>
    </source>
</evidence>
<dbReference type="EMBL" id="UFVD01000001">
    <property type="protein sequence ID" value="SUX10313.1"/>
    <property type="molecule type" value="Genomic_DNA"/>
</dbReference>
<evidence type="ECO:0000256" key="2">
    <source>
        <dbReference type="ARBA" id="ARBA00022670"/>
    </source>
</evidence>
<protein>
    <submittedName>
        <fullName evidence="5">Hydrogenase maturation protease HydD</fullName>
        <ecNumber evidence="5">3.4.23.-</ecNumber>
    </submittedName>
</protein>
<dbReference type="Pfam" id="PF01750">
    <property type="entry name" value="HycI"/>
    <property type="match status" value="1"/>
</dbReference>
<dbReference type="GO" id="GO:0004190">
    <property type="term" value="F:aspartic-type endopeptidase activity"/>
    <property type="evidence" value="ECO:0007669"/>
    <property type="project" value="UniProtKB-KW"/>
</dbReference>
<name>A0A381DHY8_9BACT</name>
<dbReference type="GO" id="GO:0008047">
    <property type="term" value="F:enzyme activator activity"/>
    <property type="evidence" value="ECO:0007669"/>
    <property type="project" value="InterPro"/>
</dbReference>
<keyword evidence="3" id="KW-0064">Aspartyl protease</keyword>
<keyword evidence="2 5" id="KW-0645">Protease</keyword>
<dbReference type="NCBIfam" id="TIGR00072">
    <property type="entry name" value="hydrog_prot"/>
    <property type="match status" value="1"/>
</dbReference>
<sequence>MFSDEGIGVHLCKLLEKNYTFRSDTHTITFIDGGTLAMQLIPIIVKYDYVIVIDCIDAKDGNIGDVYFFDYDDMPKKINWSGSAHEVEMLQTLQYMELMGDIPKTKIVGIIPKRIVPLSFEISSEIKDGVNLAQKTILKYLKDEFKFDIIKKDNKNIQDIANLFSKGEL</sequence>
<dbReference type="PANTHER" id="PTHR30302">
    <property type="entry name" value="HYDROGENASE 1 MATURATION PROTEASE"/>
    <property type="match status" value="1"/>
</dbReference>
<keyword evidence="6" id="KW-1185">Reference proteome</keyword>
<dbReference type="PANTHER" id="PTHR30302:SF1">
    <property type="entry name" value="HYDROGENASE 2 MATURATION PROTEASE"/>
    <property type="match status" value="1"/>
</dbReference>
<dbReference type="GO" id="GO:0016485">
    <property type="term" value="P:protein processing"/>
    <property type="evidence" value="ECO:0007669"/>
    <property type="project" value="TreeGrafter"/>
</dbReference>
<dbReference type="PRINTS" id="PR00446">
    <property type="entry name" value="HYDRGNUPTAKE"/>
</dbReference>
<dbReference type="SUPFAM" id="SSF53163">
    <property type="entry name" value="HybD-like"/>
    <property type="match status" value="1"/>
</dbReference>
<accession>A0A381DHY8</accession>
<evidence type="ECO:0000256" key="4">
    <source>
        <dbReference type="ARBA" id="ARBA00022801"/>
    </source>
</evidence>
<dbReference type="AlphaFoldDB" id="A0A381DHY8"/>
<dbReference type="EC" id="3.4.23.-" evidence="5"/>
<proteinExistence type="inferred from homology"/>
<dbReference type="InterPro" id="IPR023430">
    <property type="entry name" value="Pept_HybD-like_dom_sf"/>
</dbReference>
<evidence type="ECO:0000256" key="3">
    <source>
        <dbReference type="ARBA" id="ARBA00022750"/>
    </source>
</evidence>
<keyword evidence="4 5" id="KW-0378">Hydrolase</keyword>
<evidence type="ECO:0000313" key="5">
    <source>
        <dbReference type="EMBL" id="SUX10313.1"/>
    </source>
</evidence>